<organism evidence="1 2">
    <name type="scientific">Methylacidiphilum caldifontis</name>
    <dbReference type="NCBI Taxonomy" id="2795386"/>
    <lineage>
        <taxon>Bacteria</taxon>
        <taxon>Pseudomonadati</taxon>
        <taxon>Verrucomicrobiota</taxon>
        <taxon>Methylacidiphilae</taxon>
        <taxon>Methylacidiphilales</taxon>
        <taxon>Methylacidiphilaceae</taxon>
        <taxon>Methylacidiphilum (ex Ratnadevi et al. 2023)</taxon>
    </lineage>
</organism>
<evidence type="ECO:0000313" key="2">
    <source>
        <dbReference type="Proteomes" id="UP000297713"/>
    </source>
</evidence>
<protein>
    <submittedName>
        <fullName evidence="1">Uncharacterized protein</fullName>
    </submittedName>
</protein>
<evidence type="ECO:0000313" key="1">
    <source>
        <dbReference type="EMBL" id="TFE67000.1"/>
    </source>
</evidence>
<accession>A0A4Y8P9B6</accession>
<dbReference type="EMBL" id="LXQC01000165">
    <property type="protein sequence ID" value="TFE67000.1"/>
    <property type="molecule type" value="Genomic_DNA"/>
</dbReference>
<gene>
    <name evidence="1" type="ORF">A7Q10_01735</name>
</gene>
<reference evidence="1 2" key="1">
    <citation type="submission" date="2016-05" db="EMBL/GenBank/DDBJ databases">
        <title>Diversity and Homogeneity among Thermoacidophilic Verrucomicrobia Methanotrophs Linked with Geographical Origin.</title>
        <authorList>
            <person name="Erikstad H.-A."/>
            <person name="Smestad N.B."/>
            <person name="Ceballos R.M."/>
            <person name="Birkeland N.-K."/>
        </authorList>
    </citation>
    <scope>NUCLEOTIDE SEQUENCE [LARGE SCALE GENOMIC DNA]</scope>
    <source>
        <strain evidence="1 2">Phi</strain>
    </source>
</reference>
<dbReference type="AlphaFoldDB" id="A0A4Y8P9B6"/>
<proteinExistence type="predicted"/>
<sequence length="60" mass="7009">MFIFSFYKPIHKNKLDLTGAGQKLKRKFKKLKRKSTISKKVGFLFVSFLNFNAKGEVKNL</sequence>
<dbReference type="Proteomes" id="UP000297713">
    <property type="component" value="Unassembled WGS sequence"/>
</dbReference>
<comment type="caution">
    <text evidence="1">The sequence shown here is derived from an EMBL/GenBank/DDBJ whole genome shotgun (WGS) entry which is preliminary data.</text>
</comment>
<name>A0A4Y8P9B6_9BACT</name>
<keyword evidence="2" id="KW-1185">Reference proteome</keyword>